<dbReference type="SMART" id="SM00912">
    <property type="entry name" value="Haemagg_act"/>
    <property type="match status" value="1"/>
</dbReference>
<keyword evidence="4" id="KW-1185">Reference proteome</keyword>
<gene>
    <name evidence="3" type="ORF">SAMN04490355_10531</name>
</gene>
<accession>A0A1I4NV70</accession>
<proteinExistence type="predicted"/>
<feature type="domain" description="Filamentous haemagglutinin FhaB/tRNA nuclease CdiA-like TPS" evidence="2">
    <location>
        <begin position="59"/>
        <end position="180"/>
    </location>
</feature>
<keyword evidence="1" id="KW-0732">Signal</keyword>
<feature type="signal peptide" evidence="1">
    <location>
        <begin position="1"/>
        <end position="37"/>
    </location>
</feature>
<protein>
    <submittedName>
        <fullName evidence="3">Filamentous hemagglutinin family N-terminal domain-containing protein</fullName>
    </submittedName>
</protein>
<dbReference type="Gene3D" id="2.160.20.10">
    <property type="entry name" value="Single-stranded right-handed beta-helix, Pectin lyase-like"/>
    <property type="match status" value="1"/>
</dbReference>
<dbReference type="STRING" id="1123291.SAMN04490355_10531"/>
<evidence type="ECO:0000313" key="3">
    <source>
        <dbReference type="EMBL" id="SFM19296.1"/>
    </source>
</evidence>
<organism evidence="3 4">
    <name type="scientific">Pelosinus propionicus DSM 13327</name>
    <dbReference type="NCBI Taxonomy" id="1123291"/>
    <lineage>
        <taxon>Bacteria</taxon>
        <taxon>Bacillati</taxon>
        <taxon>Bacillota</taxon>
        <taxon>Negativicutes</taxon>
        <taxon>Selenomonadales</taxon>
        <taxon>Sporomusaceae</taxon>
        <taxon>Pelosinus</taxon>
    </lineage>
</organism>
<sequence length="1038" mass="106630">MISSKSAYFSLTNQSIWRKKLVAWTMLLLMATQPITAAAEVVADSKAAGGNRPLVETTANGLPIVQITQPSAAGISRNQYQQFNVDSRGLILNNSGITTQTQLAGYITGNPFIGNGPSARIILNEVTSKDPSYLRGYTEVAGQKADIIIANPNGIYGDGFGFINTSRAVLTTGTPVFGGSGSLDAFRVSGGQISIQGTGMNAANVDQVDLISRSAAINAQVWAQNLNVVTGSNKVDYKTMDIESIASEVTSPQVAIDVGQLGGMYAQKIYMVGTEKGLGVNSTGTIAAQAGDVTITNAGKVLLANTSATGKIQVAAADDVTNQKTLYAQGNVDITTSGTLYNSGILTARQNTNITAQNVQSIGNVGAGIKNDGTVDTAGNLTVNASGTIAMNGHNLAGGDLNITGSTLNLANSKTLANGNANLTAAMGDMDHTKGSLQVNGDLSVTAQGTIHNDTAHVEANKLSLIAHSLSNRSGAITQLGKETTTIQTAEGVDNTAGTIATNGDSLQIQSNSLQNSQGQIQHAGTGELSLEVAGDIQNDTGKMATNGQLLLSAQNLDNANGQIIGQKKVNMITQALSNQAGKIAAQDNLTIAAANGIDSHLNSNDVQDTGSIVSGGDLLLTSTGKMLLSGTTSANGDIQIHAQDGLSNYSILYGQGKTDIWTQGILENAANLITAQSINSKGTIGAGIQQDGKLGKDGDLTIQADGTVTTQGQNVAAKDLTITGSALTLAGSKTIAGDNGTLTAATGDIDHTNATLQIGKNLAVTAKETIYNDNGTIYTDNLSLIGKGISNRNGIMSQVGKDVTILTALENVDNRNGIIATNADVLQIKADSLMNSQGKIQHAGTGALSVQTISNIQNDKGTLATNGKLQVDAKNLDNTNGEIIGQKQVSIITQADIINSQGMINGSGAVDIAAQGNMNNEQGTIEAKKGMNINTQSLNNQSGRIANLDASRMQVEIRQGIQNQYGNIGSNGKVDITAQKLSNQSGRITAQSDLTIAAVDGIDSSLAASDVKNDGTIASGGDLTLTSTGKVLLSGST</sequence>
<name>A0A1I4NV70_9FIRM</name>
<dbReference type="InterPro" id="IPR008638">
    <property type="entry name" value="FhaB/CdiA-like_TPS"/>
</dbReference>
<feature type="non-terminal residue" evidence="3">
    <location>
        <position position="1038"/>
    </location>
</feature>
<dbReference type="Proteomes" id="UP000199520">
    <property type="component" value="Unassembled WGS sequence"/>
</dbReference>
<dbReference type="AlphaFoldDB" id="A0A1I4NV70"/>
<dbReference type="NCBIfam" id="TIGR01901">
    <property type="entry name" value="adhes_NPXG"/>
    <property type="match status" value="1"/>
</dbReference>
<dbReference type="Pfam" id="PF05860">
    <property type="entry name" value="TPS"/>
    <property type="match status" value="1"/>
</dbReference>
<dbReference type="InterPro" id="IPR012334">
    <property type="entry name" value="Pectin_lyas_fold"/>
</dbReference>
<dbReference type="EMBL" id="FOTS01000053">
    <property type="protein sequence ID" value="SFM19296.1"/>
    <property type="molecule type" value="Genomic_DNA"/>
</dbReference>
<dbReference type="InterPro" id="IPR011050">
    <property type="entry name" value="Pectin_lyase_fold/virulence"/>
</dbReference>
<dbReference type="InterPro" id="IPR008619">
    <property type="entry name" value="Filamentous_hemagglutn_rpt"/>
</dbReference>
<evidence type="ECO:0000256" key="1">
    <source>
        <dbReference type="SAM" id="SignalP"/>
    </source>
</evidence>
<dbReference type="Pfam" id="PF05594">
    <property type="entry name" value="Fil_haemagg"/>
    <property type="match status" value="9"/>
</dbReference>
<dbReference type="NCBIfam" id="TIGR01731">
    <property type="entry name" value="fil_hemag_20aa"/>
    <property type="match status" value="15"/>
</dbReference>
<feature type="chain" id="PRO_5039713499" evidence="1">
    <location>
        <begin position="38"/>
        <end position="1038"/>
    </location>
</feature>
<dbReference type="InterPro" id="IPR010069">
    <property type="entry name" value="CdiA_FHA1_rpt"/>
</dbReference>
<evidence type="ECO:0000313" key="4">
    <source>
        <dbReference type="Proteomes" id="UP000199520"/>
    </source>
</evidence>
<dbReference type="OrthoDB" id="1672057at2"/>
<dbReference type="RefSeq" id="WP_139214811.1">
    <property type="nucleotide sequence ID" value="NZ_FOTS01000053.1"/>
</dbReference>
<evidence type="ECO:0000259" key="2">
    <source>
        <dbReference type="SMART" id="SM00912"/>
    </source>
</evidence>
<dbReference type="SUPFAM" id="SSF51126">
    <property type="entry name" value="Pectin lyase-like"/>
    <property type="match status" value="1"/>
</dbReference>
<reference evidence="4" key="1">
    <citation type="submission" date="2016-10" db="EMBL/GenBank/DDBJ databases">
        <authorList>
            <person name="Varghese N."/>
            <person name="Submissions S."/>
        </authorList>
    </citation>
    <scope>NUCLEOTIDE SEQUENCE [LARGE SCALE GENOMIC DNA]</scope>
    <source>
        <strain evidence="4">DSM 13327</strain>
    </source>
</reference>